<organism evidence="1 2">
    <name type="scientific">Panagrolaimus sp. PS1159</name>
    <dbReference type="NCBI Taxonomy" id="55785"/>
    <lineage>
        <taxon>Eukaryota</taxon>
        <taxon>Metazoa</taxon>
        <taxon>Ecdysozoa</taxon>
        <taxon>Nematoda</taxon>
        <taxon>Chromadorea</taxon>
        <taxon>Rhabditida</taxon>
        <taxon>Tylenchina</taxon>
        <taxon>Panagrolaimomorpha</taxon>
        <taxon>Panagrolaimoidea</taxon>
        <taxon>Panagrolaimidae</taxon>
        <taxon>Panagrolaimus</taxon>
    </lineage>
</organism>
<protein>
    <submittedName>
        <fullName evidence="2">Uncharacterized protein</fullName>
    </submittedName>
</protein>
<accession>A0AC35FYA9</accession>
<reference evidence="2" key="1">
    <citation type="submission" date="2022-11" db="UniProtKB">
        <authorList>
            <consortium name="WormBaseParasite"/>
        </authorList>
    </citation>
    <scope>IDENTIFICATION</scope>
</reference>
<evidence type="ECO:0000313" key="1">
    <source>
        <dbReference type="Proteomes" id="UP000887580"/>
    </source>
</evidence>
<name>A0AC35FYA9_9BILA</name>
<dbReference type="WBParaSite" id="PS1159_v2.g22130.t1">
    <property type="protein sequence ID" value="PS1159_v2.g22130.t1"/>
    <property type="gene ID" value="PS1159_v2.g22130"/>
</dbReference>
<dbReference type="Proteomes" id="UP000887580">
    <property type="component" value="Unplaced"/>
</dbReference>
<evidence type="ECO:0000313" key="2">
    <source>
        <dbReference type="WBParaSite" id="PS1159_v2.g22130.t1"/>
    </source>
</evidence>
<sequence length="648" mass="77193">MEYSDKLPPGYAKEYERLMNSTRNTMDWNVKKMLFDNFSQKFTTLNYLWRRRINLEIPNHIHPIPQEAYEICSDLREKALKHFYCPDYLSEYPTKGDELRTLQKMKRFRHCYRLQDAECLWSLCPTNFKGPSFILAAKRLEKYLIFPHSQLHRFYRFYQMNAATALPAEIEEKYERAVKSYNYMLKIAMDAEKWLEWMYANFEEKDFIDNFECKIGEHWFMTDIWEYYINYLTGNNRLEVLDVYRRYCRFFIKDEKMRHNYFQAIDKFKAAGFDVTKWLIDQIEMGYDLDIDYLKSGLPQILNENASEICVNCYLHKIQKMRLPEGFLRDIFKYATDQKKECIFCEVSNDEDKYAEEMDKIDDQNEKVLADSLLALKSMKFQYSPYVIIQFKDSIDPPIPRSLLNYIIDNANHQILSKLYKTCKYFYIREKILLCNFIHISQIYSQTFVKSACFAKFEDFNSPNIRMFCSGTSLQLECNKIPDLAAKCLPKLCTCALKCLVIGSQKLSVDEFKLLIGGGKIEQAHLQYTKIVKSDETVLSVEELLKMLPHVVDFLLRPTNEMYTLETAYKLANMNRIEKFESFKIYKIPEILELLLFQMFLKKNLMPKAILGLKVDNSVGDDFREEMNMLFRMLSLHWDPIYEAPIFV</sequence>
<proteinExistence type="predicted"/>